<gene>
    <name evidence="1" type="ORF">GCM10011409_19160</name>
</gene>
<dbReference type="RefSeq" id="WP_188725037.1">
    <property type="nucleotide sequence ID" value="NZ_BMJD01000012.1"/>
</dbReference>
<reference evidence="1" key="2">
    <citation type="submission" date="2020-09" db="EMBL/GenBank/DDBJ databases">
        <authorList>
            <person name="Sun Q."/>
            <person name="Zhou Y."/>
        </authorList>
    </citation>
    <scope>NUCLEOTIDE SEQUENCE</scope>
    <source>
        <strain evidence="1">CGMCC 1.15454</strain>
    </source>
</reference>
<dbReference type="Proteomes" id="UP000621492">
    <property type="component" value="Unassembled WGS sequence"/>
</dbReference>
<sequence>MGQMRKEEIKEFAQKLYALEKQYGVELCSDNYFTRASIVDIKRDRMFAYHYDKGKIELDD</sequence>
<keyword evidence="2" id="KW-1185">Reference proteome</keyword>
<organism evidence="1 2">
    <name type="scientific">Lentibacillus populi</name>
    <dbReference type="NCBI Taxonomy" id="1827502"/>
    <lineage>
        <taxon>Bacteria</taxon>
        <taxon>Bacillati</taxon>
        <taxon>Bacillota</taxon>
        <taxon>Bacilli</taxon>
        <taxon>Bacillales</taxon>
        <taxon>Bacillaceae</taxon>
        <taxon>Lentibacillus</taxon>
    </lineage>
</organism>
<protein>
    <submittedName>
        <fullName evidence="1">Uncharacterized protein</fullName>
    </submittedName>
</protein>
<reference evidence="1" key="1">
    <citation type="journal article" date="2014" name="Int. J. Syst. Evol. Microbiol.">
        <title>Complete genome sequence of Corynebacterium casei LMG S-19264T (=DSM 44701T), isolated from a smear-ripened cheese.</title>
        <authorList>
            <consortium name="US DOE Joint Genome Institute (JGI-PGF)"/>
            <person name="Walter F."/>
            <person name="Albersmeier A."/>
            <person name="Kalinowski J."/>
            <person name="Ruckert C."/>
        </authorList>
    </citation>
    <scope>NUCLEOTIDE SEQUENCE</scope>
    <source>
        <strain evidence="1">CGMCC 1.15454</strain>
    </source>
</reference>
<accession>A0A9W5X5S3</accession>
<dbReference type="AlphaFoldDB" id="A0A9W5X5S3"/>
<dbReference type="EMBL" id="BMJD01000012">
    <property type="protein sequence ID" value="GGB41778.1"/>
    <property type="molecule type" value="Genomic_DNA"/>
</dbReference>
<evidence type="ECO:0000313" key="1">
    <source>
        <dbReference type="EMBL" id="GGB41778.1"/>
    </source>
</evidence>
<proteinExistence type="predicted"/>
<comment type="caution">
    <text evidence="1">The sequence shown here is derived from an EMBL/GenBank/DDBJ whole genome shotgun (WGS) entry which is preliminary data.</text>
</comment>
<evidence type="ECO:0000313" key="2">
    <source>
        <dbReference type="Proteomes" id="UP000621492"/>
    </source>
</evidence>
<name>A0A9W5X5S3_9BACI</name>